<gene>
    <name evidence="1" type="ORF">CEXT_260201</name>
</gene>
<evidence type="ECO:0000313" key="2">
    <source>
        <dbReference type="Proteomes" id="UP001054945"/>
    </source>
</evidence>
<comment type="caution">
    <text evidence="1">The sequence shown here is derived from an EMBL/GenBank/DDBJ whole genome shotgun (WGS) entry which is preliminary data.</text>
</comment>
<name>A0AAV4PVE9_CAEEX</name>
<sequence length="124" mass="13989">MPNCCCNTTIMRETEVGFLFPFPGRPWSACTGEALIASPDQLLGRDRFYRSGDRNAVPNNESGFKTEMRGRGISVKVVPHNLVLMHLFSLDHGNLEEDGFVFIDHLTAGYDPELKNKFFVFGKF</sequence>
<proteinExistence type="predicted"/>
<protein>
    <submittedName>
        <fullName evidence="1">Uncharacterized protein</fullName>
    </submittedName>
</protein>
<dbReference type="EMBL" id="BPLR01005165">
    <property type="protein sequence ID" value="GIY00306.1"/>
    <property type="molecule type" value="Genomic_DNA"/>
</dbReference>
<keyword evidence="2" id="KW-1185">Reference proteome</keyword>
<organism evidence="1 2">
    <name type="scientific">Caerostris extrusa</name>
    <name type="common">Bark spider</name>
    <name type="synonym">Caerostris bankana</name>
    <dbReference type="NCBI Taxonomy" id="172846"/>
    <lineage>
        <taxon>Eukaryota</taxon>
        <taxon>Metazoa</taxon>
        <taxon>Ecdysozoa</taxon>
        <taxon>Arthropoda</taxon>
        <taxon>Chelicerata</taxon>
        <taxon>Arachnida</taxon>
        <taxon>Araneae</taxon>
        <taxon>Araneomorphae</taxon>
        <taxon>Entelegynae</taxon>
        <taxon>Araneoidea</taxon>
        <taxon>Araneidae</taxon>
        <taxon>Caerostris</taxon>
    </lineage>
</organism>
<reference evidence="1 2" key="1">
    <citation type="submission" date="2021-06" db="EMBL/GenBank/DDBJ databases">
        <title>Caerostris extrusa draft genome.</title>
        <authorList>
            <person name="Kono N."/>
            <person name="Arakawa K."/>
        </authorList>
    </citation>
    <scope>NUCLEOTIDE SEQUENCE [LARGE SCALE GENOMIC DNA]</scope>
</reference>
<dbReference type="AlphaFoldDB" id="A0AAV4PVE9"/>
<accession>A0AAV4PVE9</accession>
<dbReference type="Proteomes" id="UP001054945">
    <property type="component" value="Unassembled WGS sequence"/>
</dbReference>
<evidence type="ECO:0000313" key="1">
    <source>
        <dbReference type="EMBL" id="GIY00306.1"/>
    </source>
</evidence>